<reference evidence="2" key="1">
    <citation type="submission" date="2021-10" db="EMBL/GenBank/DDBJ databases">
        <title>Melipona bicolor Genome sequencing and assembly.</title>
        <authorList>
            <person name="Araujo N.S."/>
            <person name="Arias M.C."/>
        </authorList>
    </citation>
    <scope>NUCLEOTIDE SEQUENCE</scope>
    <source>
        <strain evidence="2">USP_2M_L1-L4_2017</strain>
        <tissue evidence="2">Whole body</tissue>
    </source>
</reference>
<evidence type="ECO:0000256" key="1">
    <source>
        <dbReference type="SAM" id="MobiDB-lite"/>
    </source>
</evidence>
<name>A0AA40FKB7_9HYME</name>
<proteinExistence type="predicted"/>
<gene>
    <name evidence="2" type="ORF">K0M31_012209</name>
</gene>
<sequence length="71" mass="7479">MPVVRMTQLETGTMGLETGVEGSLSSGVNKKEDGEKRENKEREAAASTSGENSAAALESNFVEVLFIVSSS</sequence>
<dbReference type="Proteomes" id="UP001177670">
    <property type="component" value="Unassembled WGS sequence"/>
</dbReference>
<dbReference type="EMBL" id="JAHYIQ010000030">
    <property type="protein sequence ID" value="KAK1120603.1"/>
    <property type="molecule type" value="Genomic_DNA"/>
</dbReference>
<evidence type="ECO:0000313" key="2">
    <source>
        <dbReference type="EMBL" id="KAK1120603.1"/>
    </source>
</evidence>
<comment type="caution">
    <text evidence="2">The sequence shown here is derived from an EMBL/GenBank/DDBJ whole genome shotgun (WGS) entry which is preliminary data.</text>
</comment>
<feature type="compositionally biased region" description="Basic and acidic residues" evidence="1">
    <location>
        <begin position="29"/>
        <end position="44"/>
    </location>
</feature>
<protein>
    <submittedName>
        <fullName evidence="2">Uncharacterized protein</fullName>
    </submittedName>
</protein>
<dbReference type="AlphaFoldDB" id="A0AA40FKB7"/>
<accession>A0AA40FKB7</accession>
<keyword evidence="3" id="KW-1185">Reference proteome</keyword>
<organism evidence="2 3">
    <name type="scientific">Melipona bicolor</name>
    <dbReference type="NCBI Taxonomy" id="60889"/>
    <lineage>
        <taxon>Eukaryota</taxon>
        <taxon>Metazoa</taxon>
        <taxon>Ecdysozoa</taxon>
        <taxon>Arthropoda</taxon>
        <taxon>Hexapoda</taxon>
        <taxon>Insecta</taxon>
        <taxon>Pterygota</taxon>
        <taxon>Neoptera</taxon>
        <taxon>Endopterygota</taxon>
        <taxon>Hymenoptera</taxon>
        <taxon>Apocrita</taxon>
        <taxon>Aculeata</taxon>
        <taxon>Apoidea</taxon>
        <taxon>Anthophila</taxon>
        <taxon>Apidae</taxon>
        <taxon>Melipona</taxon>
    </lineage>
</organism>
<feature type="region of interest" description="Disordered" evidence="1">
    <location>
        <begin position="1"/>
        <end position="53"/>
    </location>
</feature>
<evidence type="ECO:0000313" key="3">
    <source>
        <dbReference type="Proteomes" id="UP001177670"/>
    </source>
</evidence>